<name>A0ABR1D6G1_NECAM</name>
<dbReference type="Proteomes" id="UP001303046">
    <property type="component" value="Unassembled WGS sequence"/>
</dbReference>
<comment type="caution">
    <text evidence="1">The sequence shown here is derived from an EMBL/GenBank/DDBJ whole genome shotgun (WGS) entry which is preliminary data.</text>
</comment>
<protein>
    <submittedName>
        <fullName evidence="1">Uncharacterized protein</fullName>
    </submittedName>
</protein>
<evidence type="ECO:0000313" key="1">
    <source>
        <dbReference type="EMBL" id="KAK6746102.1"/>
    </source>
</evidence>
<accession>A0ABR1D6G1</accession>
<sequence length="67" mass="7452">MFYTIQVILDPDSTASFHMLVVTVIEVLEIFAIPADQVSSISIIIHLSFALSWDLSNMLEKKDGLIA</sequence>
<gene>
    <name evidence="1" type="primary">Necator_chrIII.g13065</name>
    <name evidence="1" type="ORF">RB195_012298</name>
</gene>
<organism evidence="1 2">
    <name type="scientific">Necator americanus</name>
    <name type="common">Human hookworm</name>
    <dbReference type="NCBI Taxonomy" id="51031"/>
    <lineage>
        <taxon>Eukaryota</taxon>
        <taxon>Metazoa</taxon>
        <taxon>Ecdysozoa</taxon>
        <taxon>Nematoda</taxon>
        <taxon>Chromadorea</taxon>
        <taxon>Rhabditida</taxon>
        <taxon>Rhabditina</taxon>
        <taxon>Rhabditomorpha</taxon>
        <taxon>Strongyloidea</taxon>
        <taxon>Ancylostomatidae</taxon>
        <taxon>Bunostominae</taxon>
        <taxon>Necator</taxon>
    </lineage>
</organism>
<proteinExistence type="predicted"/>
<reference evidence="1 2" key="1">
    <citation type="submission" date="2023-08" db="EMBL/GenBank/DDBJ databases">
        <title>A Necator americanus chromosomal reference genome.</title>
        <authorList>
            <person name="Ilik V."/>
            <person name="Petrzelkova K.J."/>
            <person name="Pardy F."/>
            <person name="Fuh T."/>
            <person name="Niatou-Singa F.S."/>
            <person name="Gouil Q."/>
            <person name="Baker L."/>
            <person name="Ritchie M.E."/>
            <person name="Jex A.R."/>
            <person name="Gazzola D."/>
            <person name="Li H."/>
            <person name="Toshio Fujiwara R."/>
            <person name="Zhan B."/>
            <person name="Aroian R.V."/>
            <person name="Pafco B."/>
            <person name="Schwarz E.M."/>
        </authorList>
    </citation>
    <scope>NUCLEOTIDE SEQUENCE [LARGE SCALE GENOMIC DNA]</scope>
    <source>
        <strain evidence="1 2">Aroian</strain>
        <tissue evidence="1">Whole animal</tissue>
    </source>
</reference>
<dbReference type="EMBL" id="JAVFWL010000003">
    <property type="protein sequence ID" value="KAK6746102.1"/>
    <property type="molecule type" value="Genomic_DNA"/>
</dbReference>
<keyword evidence="2" id="KW-1185">Reference proteome</keyword>
<evidence type="ECO:0000313" key="2">
    <source>
        <dbReference type="Proteomes" id="UP001303046"/>
    </source>
</evidence>